<sequence length="232" mass="26003">MLTDDIKLLAFDADDTLWDCQSHFVAVEEAYCRLLSDYGSADEISQALFATETADMPLLGYGCKAFTISLVENAIVVSSGKVDAATIMKVVGLGRSLLELPATPLPEVEATLKRLHDSGRYTMVVFTKGEILDQENKLRRSGLGRFFDDAVVVADKTHDEYNRLCSRYGVSMQQMMMIGNSFKSDIEPVLQLGGTAAHIPFHVLWQYEKTEEYDHERLFRLQHFGELAPLLL</sequence>
<dbReference type="RefSeq" id="WP_223926305.1">
    <property type="nucleotide sequence ID" value="NZ_BPTU01000001.1"/>
</dbReference>
<keyword evidence="1" id="KW-0378">Hydrolase</keyword>
<dbReference type="Gene3D" id="3.40.50.1000">
    <property type="entry name" value="HAD superfamily/HAD-like"/>
    <property type="match status" value="1"/>
</dbReference>
<dbReference type="Pfam" id="PF00702">
    <property type="entry name" value="Hydrolase"/>
    <property type="match status" value="1"/>
</dbReference>
<comment type="caution">
    <text evidence="2">The sequence shown here is derived from an EMBL/GenBank/DDBJ whole genome shotgun (WGS) entry which is preliminary data.</text>
</comment>
<dbReference type="GeneID" id="72467531"/>
<dbReference type="InterPro" id="IPR023214">
    <property type="entry name" value="HAD_sf"/>
</dbReference>
<dbReference type="Gene3D" id="1.10.150.240">
    <property type="entry name" value="Putative phosphatase, domain 2"/>
    <property type="match status" value="1"/>
</dbReference>
<dbReference type="PANTHER" id="PTHR43316:SF8">
    <property type="entry name" value="HAD FAMILY HYDROLASE"/>
    <property type="match status" value="1"/>
</dbReference>
<name>A0A9R1C9G8_9BACT</name>
<keyword evidence="3" id="KW-1185">Reference proteome</keyword>
<proteinExistence type="predicted"/>
<protein>
    <submittedName>
        <fullName evidence="2">Haloacid dehalogenase</fullName>
    </submittedName>
</protein>
<accession>A0A9R1C9G8</accession>
<evidence type="ECO:0000256" key="1">
    <source>
        <dbReference type="ARBA" id="ARBA00022801"/>
    </source>
</evidence>
<dbReference type="InterPro" id="IPR023198">
    <property type="entry name" value="PGP-like_dom2"/>
</dbReference>
<gene>
    <name evidence="2" type="ORF">PRLR5076_12850</name>
</gene>
<dbReference type="GO" id="GO:0016787">
    <property type="term" value="F:hydrolase activity"/>
    <property type="evidence" value="ECO:0007669"/>
    <property type="project" value="UniProtKB-KW"/>
</dbReference>
<dbReference type="SUPFAM" id="SSF56784">
    <property type="entry name" value="HAD-like"/>
    <property type="match status" value="1"/>
</dbReference>
<dbReference type="Proteomes" id="UP000825483">
    <property type="component" value="Unassembled WGS sequence"/>
</dbReference>
<organism evidence="2 3">
    <name type="scientific">Prevotella lacticifex</name>
    <dbReference type="NCBI Taxonomy" id="2854755"/>
    <lineage>
        <taxon>Bacteria</taxon>
        <taxon>Pseudomonadati</taxon>
        <taxon>Bacteroidota</taxon>
        <taxon>Bacteroidia</taxon>
        <taxon>Bacteroidales</taxon>
        <taxon>Prevotellaceae</taxon>
        <taxon>Prevotella</taxon>
    </lineage>
</organism>
<evidence type="ECO:0000313" key="2">
    <source>
        <dbReference type="EMBL" id="GJG58434.1"/>
    </source>
</evidence>
<reference evidence="2" key="1">
    <citation type="journal article" date="2022" name="Int. J. Syst. Evol. Microbiol.">
        <title>Prevotella lacticifex sp. nov., isolated from the rumen of cows.</title>
        <authorList>
            <person name="Shinkai T."/>
            <person name="Ikeyama N."/>
            <person name="Kumagai M."/>
            <person name="Ohmori H."/>
            <person name="Sakamoto M."/>
            <person name="Ohkuma M."/>
            <person name="Mitsumori M."/>
        </authorList>
    </citation>
    <scope>NUCLEOTIDE SEQUENCE</scope>
    <source>
        <strain evidence="2">R5076</strain>
    </source>
</reference>
<dbReference type="InterPro" id="IPR051540">
    <property type="entry name" value="S-2-haloacid_dehalogenase"/>
</dbReference>
<dbReference type="PANTHER" id="PTHR43316">
    <property type="entry name" value="HYDROLASE, HALOACID DELAHOGENASE-RELATED"/>
    <property type="match status" value="1"/>
</dbReference>
<dbReference type="SFLD" id="SFLDG01129">
    <property type="entry name" value="C1.5:_HAD__Beta-PGM__Phosphata"/>
    <property type="match status" value="1"/>
</dbReference>
<dbReference type="InterPro" id="IPR036412">
    <property type="entry name" value="HAD-like_sf"/>
</dbReference>
<dbReference type="SFLD" id="SFLDS00003">
    <property type="entry name" value="Haloacid_Dehalogenase"/>
    <property type="match status" value="1"/>
</dbReference>
<evidence type="ECO:0000313" key="3">
    <source>
        <dbReference type="Proteomes" id="UP000825483"/>
    </source>
</evidence>
<dbReference type="AlphaFoldDB" id="A0A9R1C9G8"/>
<dbReference type="EMBL" id="BPUB01000001">
    <property type="protein sequence ID" value="GJG58434.1"/>
    <property type="molecule type" value="Genomic_DNA"/>
</dbReference>